<proteinExistence type="inferred from homology"/>
<dbReference type="PROSITE" id="PS00893">
    <property type="entry name" value="NUDIX_BOX"/>
    <property type="match status" value="1"/>
</dbReference>
<dbReference type="GO" id="GO:0005829">
    <property type="term" value="C:cytosol"/>
    <property type="evidence" value="ECO:0007669"/>
    <property type="project" value="TreeGrafter"/>
</dbReference>
<reference evidence="11 12" key="1">
    <citation type="submission" date="2019-09" db="EMBL/GenBank/DDBJ databases">
        <authorList>
            <person name="Brejova B."/>
        </authorList>
    </citation>
    <scope>NUCLEOTIDE SEQUENCE [LARGE SCALE GENOMIC DNA]</scope>
</reference>
<keyword evidence="7" id="KW-0460">Magnesium</keyword>
<evidence type="ECO:0000256" key="4">
    <source>
        <dbReference type="ARBA" id="ARBA00012381"/>
    </source>
</evidence>
<keyword evidence="12" id="KW-1185">Reference proteome</keyword>
<evidence type="ECO:0000256" key="1">
    <source>
        <dbReference type="ARBA" id="ARBA00001946"/>
    </source>
</evidence>
<dbReference type="InterPro" id="IPR000086">
    <property type="entry name" value="NUDIX_hydrolase_dom"/>
</dbReference>
<dbReference type="InterPro" id="IPR049734">
    <property type="entry name" value="NudC-like_C"/>
</dbReference>
<dbReference type="EMBL" id="CABVLU010000003">
    <property type="protein sequence ID" value="VVT54441.1"/>
    <property type="molecule type" value="Genomic_DNA"/>
</dbReference>
<comment type="similarity">
    <text evidence="3">Belongs to the Nudix hydrolase family. NudC subfamily.</text>
</comment>
<accession>A0A5E8BTM5</accession>
<dbReference type="GO" id="GO:0006742">
    <property type="term" value="P:NADP+ catabolic process"/>
    <property type="evidence" value="ECO:0007669"/>
    <property type="project" value="TreeGrafter"/>
</dbReference>
<dbReference type="PANTHER" id="PTHR42904:SF6">
    <property type="entry name" value="NAD-CAPPED RNA HYDROLASE NUDT12"/>
    <property type="match status" value="1"/>
</dbReference>
<evidence type="ECO:0000256" key="7">
    <source>
        <dbReference type="ARBA" id="ARBA00022842"/>
    </source>
</evidence>
<dbReference type="InterPro" id="IPR050241">
    <property type="entry name" value="NAD-cap_RNA_hydrolase_NudC"/>
</dbReference>
<dbReference type="AlphaFoldDB" id="A0A5E8BTM5"/>
<comment type="catalytic activity">
    <reaction evidence="9">
        <text>a 5'-end NAD(+)-phospho-ribonucleoside in mRNA + H2O = a 5'-end phospho-adenosine-phospho-ribonucleoside in mRNA + beta-nicotinamide D-ribonucleotide + 2 H(+)</text>
        <dbReference type="Rhea" id="RHEA:60876"/>
        <dbReference type="Rhea" id="RHEA-COMP:15698"/>
        <dbReference type="Rhea" id="RHEA-COMP:15719"/>
        <dbReference type="ChEBI" id="CHEBI:14649"/>
        <dbReference type="ChEBI" id="CHEBI:15377"/>
        <dbReference type="ChEBI" id="CHEBI:15378"/>
        <dbReference type="ChEBI" id="CHEBI:144029"/>
        <dbReference type="ChEBI" id="CHEBI:144051"/>
    </reaction>
    <physiologicalReaction direction="left-to-right" evidence="9">
        <dbReference type="Rhea" id="RHEA:60877"/>
    </physiologicalReaction>
</comment>
<keyword evidence="5" id="KW-0479">Metal-binding</keyword>
<dbReference type="RefSeq" id="XP_031854683.1">
    <property type="nucleotide sequence ID" value="XM_031998792.1"/>
</dbReference>
<dbReference type="GeneID" id="43582892"/>
<gene>
    <name evidence="11" type="ORF">SAPINGB_P004077</name>
</gene>
<evidence type="ECO:0000256" key="8">
    <source>
        <dbReference type="ARBA" id="ARBA00023027"/>
    </source>
</evidence>
<evidence type="ECO:0000256" key="6">
    <source>
        <dbReference type="ARBA" id="ARBA00022801"/>
    </source>
</evidence>
<dbReference type="PROSITE" id="PS51462">
    <property type="entry name" value="NUDIX"/>
    <property type="match status" value="1"/>
</dbReference>
<dbReference type="Pfam" id="PF09297">
    <property type="entry name" value="Zn_ribbon_NUD"/>
    <property type="match status" value="1"/>
</dbReference>
<dbReference type="OrthoDB" id="10249612at2759"/>
<name>A0A5E8BTM5_9ASCO</name>
<keyword evidence="6" id="KW-0378">Hydrolase</keyword>
<comment type="cofactor">
    <cofactor evidence="1">
        <name>Mg(2+)</name>
        <dbReference type="ChEBI" id="CHEBI:18420"/>
    </cofactor>
</comment>
<dbReference type="GO" id="GO:0005777">
    <property type="term" value="C:peroxisome"/>
    <property type="evidence" value="ECO:0007669"/>
    <property type="project" value="TreeGrafter"/>
</dbReference>
<evidence type="ECO:0000259" key="10">
    <source>
        <dbReference type="PROSITE" id="PS51462"/>
    </source>
</evidence>
<dbReference type="GO" id="GO:0035529">
    <property type="term" value="F:NADH pyrophosphatase activity"/>
    <property type="evidence" value="ECO:0007669"/>
    <property type="project" value="TreeGrafter"/>
</dbReference>
<dbReference type="GO" id="GO:0046872">
    <property type="term" value="F:metal ion binding"/>
    <property type="evidence" value="ECO:0007669"/>
    <property type="project" value="UniProtKB-KW"/>
</dbReference>
<sequence>MLKSSSQTLLKMSSTQAHLLTSAYGPEPVNYYGHSSLNRLSFLRENYSFLHQAVTHPSTKFLLLDGLSPPIVKADNISLTPKPFQDLPDSERPPYKSRPAAHNLVFLNYSQVKSFVGEPFKTPEQTAVKNWDSSRDAIGASNTPLVVFLGIEETKHHLSSNTNDDERNPSIFTFKHTNNCHYHGTPYFAVDVSQGYLKSESLKKAAQDIKESSPTLQAGFELRFNPFAIRLSLEESSLLAQARQYIDWNARNRFCGGCGAPTMSINGGTKLVCPGTDAGVEKSPCPTRGVISNLQFPRTDTSIITAVVNHAGNKILLGRNRRFPPGFYSCLAGFLEPAETIEDCVRREVWEEAGVQVGRVVIHSTQPWPFPANIMVACIAQIADASPEAHAIHLGHDPELADAKWYTFDELRESFKASTLEGAVFGSRPENLPEDAPQLPPPEAVAWTLIDAVLSGRVRGLSNSKI</sequence>
<feature type="domain" description="Nudix hydrolase" evidence="10">
    <location>
        <begin position="297"/>
        <end position="428"/>
    </location>
</feature>
<dbReference type="EC" id="3.6.1.22" evidence="4"/>
<evidence type="ECO:0000256" key="5">
    <source>
        <dbReference type="ARBA" id="ARBA00022723"/>
    </source>
</evidence>
<dbReference type="PANTHER" id="PTHR42904">
    <property type="entry name" value="NUDIX HYDROLASE, NUDC SUBFAMILY"/>
    <property type="match status" value="1"/>
</dbReference>
<evidence type="ECO:0000313" key="12">
    <source>
        <dbReference type="Proteomes" id="UP000398389"/>
    </source>
</evidence>
<evidence type="ECO:0000256" key="9">
    <source>
        <dbReference type="ARBA" id="ARBA00023679"/>
    </source>
</evidence>
<dbReference type="GO" id="GO:0019677">
    <property type="term" value="P:NAD+ catabolic process"/>
    <property type="evidence" value="ECO:0007669"/>
    <property type="project" value="TreeGrafter"/>
</dbReference>
<dbReference type="Proteomes" id="UP000398389">
    <property type="component" value="Unassembled WGS sequence"/>
</dbReference>
<dbReference type="Gene3D" id="3.90.79.20">
    <property type="match status" value="1"/>
</dbReference>
<dbReference type="InterPro" id="IPR015376">
    <property type="entry name" value="Znr_NADH_PPase"/>
</dbReference>
<dbReference type="InterPro" id="IPR015797">
    <property type="entry name" value="NUDIX_hydrolase-like_dom_sf"/>
</dbReference>
<protein>
    <recommendedName>
        <fullName evidence="4">NAD(+) diphosphatase</fullName>
        <ecNumber evidence="4">3.6.1.22</ecNumber>
    </recommendedName>
</protein>
<dbReference type="InterPro" id="IPR020084">
    <property type="entry name" value="NUDIX_hydrolase_CS"/>
</dbReference>
<comment type="cofactor">
    <cofactor evidence="2">
        <name>Zn(2+)</name>
        <dbReference type="ChEBI" id="CHEBI:29105"/>
    </cofactor>
</comment>
<dbReference type="CDD" id="cd03429">
    <property type="entry name" value="NUDIX_NADH_pyrophosphatase_Nudt13"/>
    <property type="match status" value="1"/>
</dbReference>
<dbReference type="Gene3D" id="3.90.79.10">
    <property type="entry name" value="Nucleoside Triphosphate Pyrophosphohydrolase"/>
    <property type="match status" value="1"/>
</dbReference>
<evidence type="ECO:0000313" key="11">
    <source>
        <dbReference type="EMBL" id="VVT54441.1"/>
    </source>
</evidence>
<dbReference type="Pfam" id="PF00293">
    <property type="entry name" value="NUDIX"/>
    <property type="match status" value="1"/>
</dbReference>
<evidence type="ECO:0000256" key="2">
    <source>
        <dbReference type="ARBA" id="ARBA00001947"/>
    </source>
</evidence>
<organism evidence="11 12">
    <name type="scientific">Magnusiomyces paraingens</name>
    <dbReference type="NCBI Taxonomy" id="2606893"/>
    <lineage>
        <taxon>Eukaryota</taxon>
        <taxon>Fungi</taxon>
        <taxon>Dikarya</taxon>
        <taxon>Ascomycota</taxon>
        <taxon>Saccharomycotina</taxon>
        <taxon>Dipodascomycetes</taxon>
        <taxon>Dipodascales</taxon>
        <taxon>Dipodascaceae</taxon>
        <taxon>Magnusiomyces</taxon>
    </lineage>
</organism>
<keyword evidence="8" id="KW-0520">NAD</keyword>
<dbReference type="SUPFAM" id="SSF55811">
    <property type="entry name" value="Nudix"/>
    <property type="match status" value="1"/>
</dbReference>
<evidence type="ECO:0000256" key="3">
    <source>
        <dbReference type="ARBA" id="ARBA00009595"/>
    </source>
</evidence>